<comment type="caution">
    <text evidence="8">The sequence shown here is derived from an EMBL/GenBank/DDBJ whole genome shotgun (WGS) entry which is preliminary data.</text>
</comment>
<evidence type="ECO:0000259" key="7">
    <source>
        <dbReference type="Pfam" id="PF04234"/>
    </source>
</evidence>
<dbReference type="NCBIfam" id="NF033814">
    <property type="entry name" value="copper_CopC"/>
    <property type="match status" value="1"/>
</dbReference>
<feature type="signal peptide" evidence="6">
    <location>
        <begin position="1"/>
        <end position="25"/>
    </location>
</feature>
<protein>
    <submittedName>
        <fullName evidence="8">Copper resistance protein CopC</fullName>
    </submittedName>
</protein>
<dbReference type="InterPro" id="IPR014756">
    <property type="entry name" value="Ig_E-set"/>
</dbReference>
<evidence type="ECO:0000313" key="8">
    <source>
        <dbReference type="EMBL" id="OZI52311.1"/>
    </source>
</evidence>
<dbReference type="GO" id="GO:0046688">
    <property type="term" value="P:response to copper ion"/>
    <property type="evidence" value="ECO:0007669"/>
    <property type="project" value="InterPro"/>
</dbReference>
<dbReference type="GO" id="GO:0042597">
    <property type="term" value="C:periplasmic space"/>
    <property type="evidence" value="ECO:0007669"/>
    <property type="project" value="UniProtKB-SubCell"/>
</dbReference>
<dbReference type="Proteomes" id="UP000216885">
    <property type="component" value="Unassembled WGS sequence"/>
</dbReference>
<reference evidence="8 9" key="1">
    <citation type="submission" date="2017-05" db="EMBL/GenBank/DDBJ databases">
        <title>Complete and WGS of Bordetella genogroups.</title>
        <authorList>
            <person name="Spilker T."/>
            <person name="LiPuma J."/>
        </authorList>
    </citation>
    <scope>NUCLEOTIDE SEQUENCE [LARGE SCALE GENOMIC DNA]</scope>
    <source>
        <strain evidence="8 9">AU9919</strain>
    </source>
</reference>
<sequence>MYLSRVTAKFAMAAASTLFATAALAQPDLLSSTPTDKSTGAAPAAIELKFSEPLTTQSSAASLTMTSMPGMADHGEMKMKISVAGAGDGKTMVITPASKLTAGTYRVDWRAVSSDARPAVGKITFQVQ</sequence>
<dbReference type="SUPFAM" id="SSF81296">
    <property type="entry name" value="E set domains"/>
    <property type="match status" value="1"/>
</dbReference>
<evidence type="ECO:0000256" key="1">
    <source>
        <dbReference type="ARBA" id="ARBA00004418"/>
    </source>
</evidence>
<dbReference type="GO" id="GO:0005507">
    <property type="term" value="F:copper ion binding"/>
    <property type="evidence" value="ECO:0007669"/>
    <property type="project" value="InterPro"/>
</dbReference>
<evidence type="ECO:0000256" key="3">
    <source>
        <dbReference type="ARBA" id="ARBA00022729"/>
    </source>
</evidence>
<dbReference type="RefSeq" id="WP_094838815.1">
    <property type="nucleotide sequence ID" value="NZ_NEVQ01000021.1"/>
</dbReference>
<feature type="domain" description="CopC" evidence="7">
    <location>
        <begin position="29"/>
        <end position="127"/>
    </location>
</feature>
<dbReference type="InterPro" id="IPR007348">
    <property type="entry name" value="CopC_dom"/>
</dbReference>
<gene>
    <name evidence="8" type="ORF">CAL20_20355</name>
</gene>
<feature type="chain" id="PRO_5012153186" evidence="6">
    <location>
        <begin position="26"/>
        <end position="128"/>
    </location>
</feature>
<dbReference type="InterPro" id="IPR047685">
    <property type="entry name" value="CopC-like"/>
</dbReference>
<dbReference type="EMBL" id="NEVQ01000021">
    <property type="protein sequence ID" value="OZI52311.1"/>
    <property type="molecule type" value="Genomic_DNA"/>
</dbReference>
<keyword evidence="4" id="KW-0574">Periplasm</keyword>
<proteinExistence type="inferred from homology"/>
<dbReference type="Gene3D" id="2.60.40.1220">
    <property type="match status" value="1"/>
</dbReference>
<accession>A0A261TSQ5</accession>
<keyword evidence="5" id="KW-0186">Copper</keyword>
<keyword evidence="9" id="KW-1185">Reference proteome</keyword>
<comment type="similarity">
    <text evidence="2">Belongs to the CopC family.</text>
</comment>
<dbReference type="Pfam" id="PF04234">
    <property type="entry name" value="CopC"/>
    <property type="match status" value="1"/>
</dbReference>
<dbReference type="InterPro" id="IPR014755">
    <property type="entry name" value="Cu-Rt/internalin_Ig-like"/>
</dbReference>
<name>A0A261TSQ5_9BORD</name>
<keyword evidence="3 6" id="KW-0732">Signal</keyword>
<comment type="subcellular location">
    <subcellularLocation>
        <location evidence="1">Periplasm</location>
    </subcellularLocation>
</comment>
<evidence type="ECO:0000256" key="4">
    <source>
        <dbReference type="ARBA" id="ARBA00022764"/>
    </source>
</evidence>
<organism evidence="8 9">
    <name type="scientific">Bordetella genomosp. 4</name>
    <dbReference type="NCBI Taxonomy" id="463044"/>
    <lineage>
        <taxon>Bacteria</taxon>
        <taxon>Pseudomonadati</taxon>
        <taxon>Pseudomonadota</taxon>
        <taxon>Betaproteobacteria</taxon>
        <taxon>Burkholderiales</taxon>
        <taxon>Alcaligenaceae</taxon>
        <taxon>Bordetella</taxon>
    </lineage>
</organism>
<dbReference type="AlphaFoldDB" id="A0A261TSQ5"/>
<evidence type="ECO:0000313" key="9">
    <source>
        <dbReference type="Proteomes" id="UP000216885"/>
    </source>
</evidence>
<evidence type="ECO:0000256" key="2">
    <source>
        <dbReference type="ARBA" id="ARBA00010509"/>
    </source>
</evidence>
<evidence type="ECO:0000256" key="5">
    <source>
        <dbReference type="ARBA" id="ARBA00023008"/>
    </source>
</evidence>
<evidence type="ECO:0000256" key="6">
    <source>
        <dbReference type="SAM" id="SignalP"/>
    </source>
</evidence>